<evidence type="ECO:0000313" key="1">
    <source>
        <dbReference type="EMBL" id="SDZ76109.1"/>
    </source>
</evidence>
<dbReference type="AlphaFoldDB" id="A0A1H3VMY3"/>
<evidence type="ECO:0000313" key="2">
    <source>
        <dbReference type="Proteomes" id="UP000236755"/>
    </source>
</evidence>
<gene>
    <name evidence="1" type="ORF">SAMN04488065_0102</name>
</gene>
<proteinExistence type="predicted"/>
<keyword evidence="2" id="KW-1185">Reference proteome</keyword>
<dbReference type="OrthoDB" id="304071at2157"/>
<dbReference type="RefSeq" id="WP_092629822.1">
    <property type="nucleotide sequence ID" value="NZ_FNQT01000001.1"/>
</dbReference>
<dbReference type="STRING" id="555874.SAMN04488065_0102"/>
<name>A0A1H3VMY3_9EURY</name>
<protein>
    <recommendedName>
        <fullName evidence="3">Hsp20/alpha crystallin family protein</fullName>
    </recommendedName>
</protein>
<dbReference type="Proteomes" id="UP000236755">
    <property type="component" value="Unassembled WGS sequence"/>
</dbReference>
<evidence type="ECO:0008006" key="3">
    <source>
        <dbReference type="Google" id="ProtNLM"/>
    </source>
</evidence>
<organism evidence="1 2">
    <name type="scientific">Haloplanus vescus</name>
    <dbReference type="NCBI Taxonomy" id="555874"/>
    <lineage>
        <taxon>Archaea</taxon>
        <taxon>Methanobacteriati</taxon>
        <taxon>Methanobacteriota</taxon>
        <taxon>Stenosarchaea group</taxon>
        <taxon>Halobacteria</taxon>
        <taxon>Halobacteriales</taxon>
        <taxon>Haloferacaceae</taxon>
        <taxon>Haloplanus</taxon>
    </lineage>
</organism>
<reference evidence="1 2" key="1">
    <citation type="submission" date="2016-10" db="EMBL/GenBank/DDBJ databases">
        <authorList>
            <person name="de Groot N.N."/>
        </authorList>
    </citation>
    <scope>NUCLEOTIDE SEQUENCE [LARGE SCALE GENOMIC DNA]</scope>
    <source>
        <strain evidence="1 2">CGMCC 1.8712</strain>
    </source>
</reference>
<sequence length="79" mass="8573">MVNQQYTGENEQFVRRYEYGEEWVVAADIGVNGDHVDVDVAGETAIVLVDGETQLEFDVPGSAESVDTNNGVLVVRGSL</sequence>
<dbReference type="EMBL" id="FNQT01000001">
    <property type="protein sequence ID" value="SDZ76109.1"/>
    <property type="molecule type" value="Genomic_DNA"/>
</dbReference>
<dbReference type="InterPro" id="IPR055551">
    <property type="entry name" value="DUF7127"/>
</dbReference>
<accession>A0A1H3VMY3</accession>
<dbReference type="Pfam" id="PF23444">
    <property type="entry name" value="DUF7127"/>
    <property type="match status" value="1"/>
</dbReference>